<evidence type="ECO:0000313" key="1">
    <source>
        <dbReference type="EnsemblMetazoa" id="Aqu2.1.21636_001"/>
    </source>
</evidence>
<dbReference type="EnsemblMetazoa" id="Aqu2.1.21636_001">
    <property type="protein sequence ID" value="Aqu2.1.21636_001"/>
    <property type="gene ID" value="Aqu2.1.21636"/>
</dbReference>
<organism evidence="1">
    <name type="scientific">Amphimedon queenslandica</name>
    <name type="common">Sponge</name>
    <dbReference type="NCBI Taxonomy" id="400682"/>
    <lineage>
        <taxon>Eukaryota</taxon>
        <taxon>Metazoa</taxon>
        <taxon>Porifera</taxon>
        <taxon>Demospongiae</taxon>
        <taxon>Heteroscleromorpha</taxon>
        <taxon>Haplosclerida</taxon>
        <taxon>Niphatidae</taxon>
        <taxon>Amphimedon</taxon>
    </lineage>
</organism>
<dbReference type="AlphaFoldDB" id="A0A1X7U1C4"/>
<name>A0A1X7U1C4_AMPQE</name>
<proteinExistence type="predicted"/>
<protein>
    <submittedName>
        <fullName evidence="1">Uncharacterized protein</fullName>
    </submittedName>
</protein>
<dbReference type="InParanoid" id="A0A1X7U1C4"/>
<accession>A0A1X7U1C4</accession>
<reference evidence="1" key="1">
    <citation type="submission" date="2017-05" db="UniProtKB">
        <authorList>
            <consortium name="EnsemblMetazoa"/>
        </authorList>
    </citation>
    <scope>IDENTIFICATION</scope>
</reference>
<sequence length="141" mass="15890">MQVLIHDPITHLLRLLYAHSEEVDQSEVSLLCDVVRPLVTEAIQLLGNASANMSRLRRKKILKSVNLDIADLAEEDIFEAAPPNLFGSGFESKMKERADSVKLLSASKATQPSNWKFFSKSRSTSPPKRQWLIQRETCLAK</sequence>